<dbReference type="Proteomes" id="UP000295531">
    <property type="component" value="Unassembled WGS sequence"/>
</dbReference>
<keyword evidence="1" id="KW-0732">Signal</keyword>
<evidence type="ECO:0000256" key="1">
    <source>
        <dbReference type="SAM" id="SignalP"/>
    </source>
</evidence>
<protein>
    <submittedName>
        <fullName evidence="3">YaiO family outer membrane protein</fullName>
    </submittedName>
</protein>
<feature type="domain" description="YaiO beta-barrel" evidence="2">
    <location>
        <begin position="23"/>
        <end position="184"/>
    </location>
</feature>
<organism evidence="3 4">
    <name type="scientific">Idiomarina aquatica</name>
    <dbReference type="NCBI Taxonomy" id="1327752"/>
    <lineage>
        <taxon>Bacteria</taxon>
        <taxon>Pseudomonadati</taxon>
        <taxon>Pseudomonadota</taxon>
        <taxon>Gammaproteobacteria</taxon>
        <taxon>Alteromonadales</taxon>
        <taxon>Idiomarinaceae</taxon>
        <taxon>Idiomarina</taxon>
    </lineage>
</organism>
<dbReference type="OrthoDB" id="6238061at2"/>
<keyword evidence="4" id="KW-1185">Reference proteome</keyword>
<name>A0A4R6PQL4_9GAMM</name>
<dbReference type="Pfam" id="PF19413">
    <property type="entry name" value="YaiO"/>
    <property type="match status" value="1"/>
</dbReference>
<gene>
    <name evidence="3" type="ORF">DEU29_102178</name>
</gene>
<dbReference type="NCBIfam" id="TIGR04390">
    <property type="entry name" value="OMP_YaiO_dom"/>
    <property type="match status" value="1"/>
</dbReference>
<evidence type="ECO:0000259" key="2">
    <source>
        <dbReference type="Pfam" id="PF19413"/>
    </source>
</evidence>
<evidence type="ECO:0000313" key="4">
    <source>
        <dbReference type="Proteomes" id="UP000295531"/>
    </source>
</evidence>
<reference evidence="3 4" key="1">
    <citation type="submission" date="2019-03" db="EMBL/GenBank/DDBJ databases">
        <title>Freshwater and sediment microbial communities from various areas in North America, analyzing microbe dynamics in response to fracking.</title>
        <authorList>
            <person name="Lamendella R."/>
        </authorList>
    </citation>
    <scope>NUCLEOTIDE SEQUENCE [LARGE SCALE GENOMIC DNA]</scope>
    <source>
        <strain evidence="3 4">18_TX</strain>
    </source>
</reference>
<feature type="signal peptide" evidence="1">
    <location>
        <begin position="1"/>
        <end position="18"/>
    </location>
</feature>
<feature type="chain" id="PRO_5020546932" evidence="1">
    <location>
        <begin position="19"/>
        <end position="254"/>
    </location>
</feature>
<dbReference type="RefSeq" id="WP_133538738.1">
    <property type="nucleotide sequence ID" value="NZ_SNXI01000002.1"/>
</dbReference>
<accession>A0A4R6PQL4</accession>
<evidence type="ECO:0000313" key="3">
    <source>
        <dbReference type="EMBL" id="TDP40278.1"/>
    </source>
</evidence>
<sequence length="254" mass="29144">MRRLVLLSTALLSVAASAQEFERAIEAGYGFDSLSGRYDNWQNAYLQYEQPLAEDTLGYVRFNQTERFNLSDNELLTGVYHRINNDWQLFAEIGGSGTQQVRPELQGQVIASRSLDDGYLLSFGVHRTHWASSTSQGYSAQIERYFGNAEWGEWRWSYRIRQDHLLGGDNALSHAATLSHFYKDWSSITLALSQGEEAEKIGPQRVLITDVKVLSVYGLHQLNNRWGLRWSLSFNEQGAFYDRRGVLLGLRYRF</sequence>
<comment type="caution">
    <text evidence="3">The sequence shown here is derived from an EMBL/GenBank/DDBJ whole genome shotgun (WGS) entry which is preliminary data.</text>
</comment>
<dbReference type="EMBL" id="SNXI01000002">
    <property type="protein sequence ID" value="TDP40278.1"/>
    <property type="molecule type" value="Genomic_DNA"/>
</dbReference>
<dbReference type="AlphaFoldDB" id="A0A4R6PQL4"/>
<proteinExistence type="predicted"/>
<dbReference type="InterPro" id="IPR030887">
    <property type="entry name" value="Beta-barrel_YaiO"/>
</dbReference>